<evidence type="ECO:0000313" key="12">
    <source>
        <dbReference type="EMBL" id="CAK0834360.1"/>
    </source>
</evidence>
<feature type="compositionally biased region" description="Low complexity" evidence="10">
    <location>
        <begin position="586"/>
        <end position="595"/>
    </location>
</feature>
<feature type="compositionally biased region" description="Low complexity" evidence="10">
    <location>
        <begin position="517"/>
        <end position="527"/>
    </location>
</feature>
<comment type="caution">
    <text evidence="12">The sequence shown here is derived from an EMBL/GenBank/DDBJ whole genome shotgun (WGS) entry which is preliminary data.</text>
</comment>
<organism evidence="12 13">
    <name type="scientific">Prorocentrum cordatum</name>
    <dbReference type="NCBI Taxonomy" id="2364126"/>
    <lineage>
        <taxon>Eukaryota</taxon>
        <taxon>Sar</taxon>
        <taxon>Alveolata</taxon>
        <taxon>Dinophyceae</taxon>
        <taxon>Prorocentrales</taxon>
        <taxon>Prorocentraceae</taxon>
        <taxon>Prorocentrum</taxon>
    </lineage>
</organism>
<dbReference type="SMART" id="SM00220">
    <property type="entry name" value="S_TKc"/>
    <property type="match status" value="1"/>
</dbReference>
<feature type="compositionally biased region" description="Low complexity" evidence="10">
    <location>
        <begin position="331"/>
        <end position="346"/>
    </location>
</feature>
<dbReference type="PROSITE" id="PS00108">
    <property type="entry name" value="PROTEIN_KINASE_ST"/>
    <property type="match status" value="1"/>
</dbReference>
<evidence type="ECO:0000256" key="9">
    <source>
        <dbReference type="PROSITE-ProRule" id="PRU10141"/>
    </source>
</evidence>
<feature type="region of interest" description="Disordered" evidence="10">
    <location>
        <begin position="464"/>
        <end position="602"/>
    </location>
</feature>
<dbReference type="Gene3D" id="1.10.510.10">
    <property type="entry name" value="Transferase(Phosphotransferase) domain 1"/>
    <property type="match status" value="1"/>
</dbReference>
<evidence type="ECO:0000256" key="6">
    <source>
        <dbReference type="ARBA" id="ARBA00022840"/>
    </source>
</evidence>
<evidence type="ECO:0000256" key="3">
    <source>
        <dbReference type="ARBA" id="ARBA00022679"/>
    </source>
</evidence>
<sequence length="602" mass="63148">MAERPSDGRTAEQPSDLSLARYAPCGRPPQELLAATRHRADEGRLGSGAYGAVFRGELRGGTQVAVKFLGAEAESGFEEEVRVLSRFRHPNLVTLLGFARSGQERMLVYEYLGGGDLYSRMAEATAADGGRPFPWRGRLSAARDAACGLAHLHGCQPRVFHRDIKSPNILLDQNGTAKMADFGLACLSLEPQRAVRDRSGTVGYACPVYSRTGVVTEASEVEGWNDGEVFSFGMVLLELLTGSPAAWAVSPPAPDGEQAYDFLLLHIGGDLGAALGLVDGGAGWPQATARALAELGLRCAGPPRRRGQSSLGGAARVAGAAGRCAGGAGGARWPATASPGAPAAARAGGGPRQPPRPLWPPGTAPGRQGRRGPALRAGAPADRGPRQPAGDVSGRRRRARVLAQGQRLRRSLRRNGRRARGRARASPGGGGRAEGTGQVLPGAGAGQGQRQRVLAEIAGGHHLRGAVKGAHGDRGLQPQPRRGARRRVREEPERHAPDPCEQERRGRGAGRRGAARGGRAAAAQARGLPPDRGVQGHRQEDAHPSVRGPEVGWAHQGVRPRLCSGGGRVSSGRQRARARRYRARAAPRSLRLVSAPHAAGPS</sequence>
<evidence type="ECO:0000256" key="4">
    <source>
        <dbReference type="ARBA" id="ARBA00022741"/>
    </source>
</evidence>
<evidence type="ECO:0000256" key="7">
    <source>
        <dbReference type="ARBA" id="ARBA00047899"/>
    </source>
</evidence>
<keyword evidence="13" id="KW-1185">Reference proteome</keyword>
<dbReference type="InterPro" id="IPR017441">
    <property type="entry name" value="Protein_kinase_ATP_BS"/>
</dbReference>
<dbReference type="InterPro" id="IPR008271">
    <property type="entry name" value="Ser/Thr_kinase_AS"/>
</dbReference>
<keyword evidence="2" id="KW-0723">Serine/threonine-protein kinase</keyword>
<feature type="region of interest" description="Disordered" evidence="10">
    <location>
        <begin position="1"/>
        <end position="22"/>
    </location>
</feature>
<accession>A0ABN9SR51</accession>
<evidence type="ECO:0000256" key="1">
    <source>
        <dbReference type="ARBA" id="ARBA00012513"/>
    </source>
</evidence>
<evidence type="ECO:0000256" key="5">
    <source>
        <dbReference type="ARBA" id="ARBA00022777"/>
    </source>
</evidence>
<name>A0ABN9SR51_9DINO</name>
<evidence type="ECO:0000259" key="11">
    <source>
        <dbReference type="PROSITE" id="PS50011"/>
    </source>
</evidence>
<evidence type="ECO:0000313" key="13">
    <source>
        <dbReference type="Proteomes" id="UP001189429"/>
    </source>
</evidence>
<feature type="compositionally biased region" description="Basic and acidic residues" evidence="10">
    <location>
        <begin position="488"/>
        <end position="506"/>
    </location>
</feature>
<feature type="compositionally biased region" description="Pro residues" evidence="10">
    <location>
        <begin position="352"/>
        <end position="363"/>
    </location>
</feature>
<dbReference type="InterPro" id="IPR051824">
    <property type="entry name" value="LRR_Rcpt-Like_S/T_Kinase"/>
</dbReference>
<keyword evidence="3" id="KW-0808">Transferase</keyword>
<feature type="domain" description="Protein kinase" evidence="11">
    <location>
        <begin position="39"/>
        <end position="317"/>
    </location>
</feature>
<gene>
    <name evidence="12" type="ORF">PCOR1329_LOCUS31802</name>
</gene>
<feature type="compositionally biased region" description="Basic and acidic residues" evidence="10">
    <location>
        <begin position="1"/>
        <end position="10"/>
    </location>
</feature>
<keyword evidence="6 9" id="KW-0067">ATP-binding</keyword>
<dbReference type="PROSITE" id="PS00107">
    <property type="entry name" value="PROTEIN_KINASE_ATP"/>
    <property type="match status" value="1"/>
</dbReference>
<evidence type="ECO:0000256" key="10">
    <source>
        <dbReference type="SAM" id="MobiDB-lite"/>
    </source>
</evidence>
<dbReference type="InterPro" id="IPR000719">
    <property type="entry name" value="Prot_kinase_dom"/>
</dbReference>
<comment type="catalytic activity">
    <reaction evidence="8">
        <text>L-seryl-[protein] + ATP = O-phospho-L-seryl-[protein] + ADP + H(+)</text>
        <dbReference type="Rhea" id="RHEA:17989"/>
        <dbReference type="Rhea" id="RHEA-COMP:9863"/>
        <dbReference type="Rhea" id="RHEA-COMP:11604"/>
        <dbReference type="ChEBI" id="CHEBI:15378"/>
        <dbReference type="ChEBI" id="CHEBI:29999"/>
        <dbReference type="ChEBI" id="CHEBI:30616"/>
        <dbReference type="ChEBI" id="CHEBI:83421"/>
        <dbReference type="ChEBI" id="CHEBI:456216"/>
        <dbReference type="EC" id="2.7.11.1"/>
    </reaction>
</comment>
<comment type="catalytic activity">
    <reaction evidence="7">
        <text>L-threonyl-[protein] + ATP = O-phospho-L-threonyl-[protein] + ADP + H(+)</text>
        <dbReference type="Rhea" id="RHEA:46608"/>
        <dbReference type="Rhea" id="RHEA-COMP:11060"/>
        <dbReference type="Rhea" id="RHEA-COMP:11605"/>
        <dbReference type="ChEBI" id="CHEBI:15378"/>
        <dbReference type="ChEBI" id="CHEBI:30013"/>
        <dbReference type="ChEBI" id="CHEBI:30616"/>
        <dbReference type="ChEBI" id="CHEBI:61977"/>
        <dbReference type="ChEBI" id="CHEBI:456216"/>
        <dbReference type="EC" id="2.7.11.1"/>
    </reaction>
</comment>
<feature type="compositionally biased region" description="Low complexity" evidence="10">
    <location>
        <begin position="364"/>
        <end position="390"/>
    </location>
</feature>
<dbReference type="SUPFAM" id="SSF56112">
    <property type="entry name" value="Protein kinase-like (PK-like)"/>
    <property type="match status" value="1"/>
</dbReference>
<keyword evidence="5" id="KW-0418">Kinase</keyword>
<dbReference type="PANTHER" id="PTHR48006">
    <property type="entry name" value="LEUCINE-RICH REPEAT-CONTAINING PROTEIN DDB_G0281931-RELATED"/>
    <property type="match status" value="1"/>
</dbReference>
<dbReference type="PROSITE" id="PS50011">
    <property type="entry name" value="PROTEIN_KINASE_DOM"/>
    <property type="match status" value="1"/>
</dbReference>
<dbReference type="EMBL" id="CAUYUJ010012647">
    <property type="protein sequence ID" value="CAK0834360.1"/>
    <property type="molecule type" value="Genomic_DNA"/>
</dbReference>
<reference evidence="12" key="1">
    <citation type="submission" date="2023-10" db="EMBL/GenBank/DDBJ databases">
        <authorList>
            <person name="Chen Y."/>
            <person name="Shah S."/>
            <person name="Dougan E. K."/>
            <person name="Thang M."/>
            <person name="Chan C."/>
        </authorList>
    </citation>
    <scope>NUCLEOTIDE SEQUENCE [LARGE SCALE GENOMIC DNA]</scope>
</reference>
<dbReference type="InterPro" id="IPR001245">
    <property type="entry name" value="Ser-Thr/Tyr_kinase_cat_dom"/>
</dbReference>
<protein>
    <recommendedName>
        <fullName evidence="1">non-specific serine/threonine protein kinase</fullName>
        <ecNumber evidence="1">2.7.11.1</ecNumber>
    </recommendedName>
</protein>
<feature type="binding site" evidence="9">
    <location>
        <position position="67"/>
    </location>
    <ligand>
        <name>ATP</name>
        <dbReference type="ChEBI" id="CHEBI:30616"/>
    </ligand>
</feature>
<evidence type="ECO:0000256" key="8">
    <source>
        <dbReference type="ARBA" id="ARBA00048679"/>
    </source>
</evidence>
<feature type="compositionally biased region" description="Basic residues" evidence="10">
    <location>
        <begin position="407"/>
        <end position="423"/>
    </location>
</feature>
<proteinExistence type="predicted"/>
<feature type="compositionally biased region" description="Basic residues" evidence="10">
    <location>
        <begin position="574"/>
        <end position="585"/>
    </location>
</feature>
<dbReference type="EC" id="2.7.11.1" evidence="1"/>
<feature type="region of interest" description="Disordered" evidence="10">
    <location>
        <begin position="323"/>
        <end position="450"/>
    </location>
</feature>
<keyword evidence="4 9" id="KW-0547">Nucleotide-binding</keyword>
<dbReference type="Pfam" id="PF07714">
    <property type="entry name" value="PK_Tyr_Ser-Thr"/>
    <property type="match status" value="1"/>
</dbReference>
<evidence type="ECO:0000256" key="2">
    <source>
        <dbReference type="ARBA" id="ARBA00022527"/>
    </source>
</evidence>
<dbReference type="PANTHER" id="PTHR48006:SF102">
    <property type="entry name" value="LEUCINE-RICH REPEAT-CONTAINING PROTEIN DDB_G0281931-RELATED"/>
    <property type="match status" value="1"/>
</dbReference>
<dbReference type="Proteomes" id="UP001189429">
    <property type="component" value="Unassembled WGS sequence"/>
</dbReference>
<dbReference type="InterPro" id="IPR011009">
    <property type="entry name" value="Kinase-like_dom_sf"/>
</dbReference>